<gene>
    <name evidence="1" type="ORF">ACFPFO_20215</name>
</gene>
<name>A0ABD5QJX5_9EURY</name>
<keyword evidence="2" id="KW-1185">Reference proteome</keyword>
<accession>A0ABD5QJX5</accession>
<dbReference type="RefSeq" id="WP_224829938.1">
    <property type="nucleotide sequence ID" value="NZ_JAIVEF010000032.1"/>
</dbReference>
<dbReference type="Proteomes" id="UP001595925">
    <property type="component" value="Unassembled WGS sequence"/>
</dbReference>
<dbReference type="EMBL" id="JBHSJG010000059">
    <property type="protein sequence ID" value="MFC4990043.1"/>
    <property type="molecule type" value="Genomic_DNA"/>
</dbReference>
<proteinExistence type="predicted"/>
<sequence>MGDPITAAAAMSVVYSWYNFYVKGDKETGIFVVLWVPTRLGGYFGEQYTRTTLSRHTTALGFSR</sequence>
<protein>
    <submittedName>
        <fullName evidence="1">Uncharacterized protein</fullName>
    </submittedName>
</protein>
<comment type="caution">
    <text evidence="1">The sequence shown here is derived from an EMBL/GenBank/DDBJ whole genome shotgun (WGS) entry which is preliminary data.</text>
</comment>
<reference evidence="1 2" key="1">
    <citation type="journal article" date="2019" name="Int. J. Syst. Evol. Microbiol.">
        <title>The Global Catalogue of Microorganisms (GCM) 10K type strain sequencing project: providing services to taxonomists for standard genome sequencing and annotation.</title>
        <authorList>
            <consortium name="The Broad Institute Genomics Platform"/>
            <consortium name="The Broad Institute Genome Sequencing Center for Infectious Disease"/>
            <person name="Wu L."/>
            <person name="Ma J."/>
        </authorList>
    </citation>
    <scope>NUCLEOTIDE SEQUENCE [LARGE SCALE GENOMIC DNA]</scope>
    <source>
        <strain evidence="1 2">CGMCC 1.15824</strain>
    </source>
</reference>
<evidence type="ECO:0000313" key="2">
    <source>
        <dbReference type="Proteomes" id="UP001595925"/>
    </source>
</evidence>
<evidence type="ECO:0000313" key="1">
    <source>
        <dbReference type="EMBL" id="MFC4990043.1"/>
    </source>
</evidence>
<dbReference type="AlphaFoldDB" id="A0ABD5QJX5"/>
<organism evidence="1 2">
    <name type="scientific">Saliphagus infecundisoli</name>
    <dbReference type="NCBI Taxonomy" id="1849069"/>
    <lineage>
        <taxon>Archaea</taxon>
        <taxon>Methanobacteriati</taxon>
        <taxon>Methanobacteriota</taxon>
        <taxon>Stenosarchaea group</taxon>
        <taxon>Halobacteria</taxon>
        <taxon>Halobacteriales</taxon>
        <taxon>Natrialbaceae</taxon>
        <taxon>Saliphagus</taxon>
    </lineage>
</organism>